<dbReference type="EMBL" id="CP101740">
    <property type="protein sequence ID" value="UUL83494.1"/>
    <property type="molecule type" value="Genomic_DNA"/>
</dbReference>
<dbReference type="Gene3D" id="2.60.450.10">
    <property type="entry name" value="Lipopolysaccharide (LPS) transport protein A like domain"/>
    <property type="match status" value="1"/>
</dbReference>
<sequence precursor="true">MKRLALLRTAALPLSLGLAVAAQAQDLQDRVVPPPAPEQTGADPRTDDEIDFSADLLEYNTDGDVVDASGDVRLSRQGERLRADKVTWNRTTGQVVAEGNIAVTNPQGDIAYGDRIELTDSLRDGVVQNMLVVLEQGGRLAAERGVREEGGIIRVTRAAYTPCTVTTAANCPKEPSWKINAREVTYDPARSRVRYKGARITLLGLTLPLPSFSHTIGGKSAAGVLAPEIRYGRVNGLEFALPYHFEMGPNRDLTITPRVFTGSLPMLQADYRELNSLGAFRINAYGTYSRRSDDLIVTDVPATSENAFRGYVDASGRAQFTPEWSAYASIRVATDRTFLRRYDISRDDRLRSNVGVMRITPDSYFAINGWAVQSLRLDGTGTAQPLALPEIDYRKRMEDSLLGGRFTFQLNSLAIGRKSGQDTQRAFASALWELRRVTTLGQEVTFSALARADVYNTQDTLLTSVVSYRGDEGFSARAIGAAAVDVKWPFIGEALGGTQRFTPRVQMVVAPHVENLSIPNEDARAVDLEDSNLFALNRFPGYDRFEDSTRFTYGLDYALDLPGIAINANVGQSYRLTERSALFPDGTGLNDRWSDFVGRTEIRFRQFVSFTHRYRIDKDGFALRRNEIDATIGSRQTYAQIGYLRLNRDIGIELEDLRDREEARVAGRVAFARLWSVFGSATVDLTDRSEDPLSLSDGFDPVRHRIGVEYEDDCLRLGIAWRRDYTDIGDARRGNSFLLTLALTNLGR</sequence>
<proteinExistence type="inferred from homology"/>
<feature type="domain" description="LptD C-terminal" evidence="3">
    <location>
        <begin position="308"/>
        <end position="675"/>
    </location>
</feature>
<dbReference type="InterPro" id="IPR007543">
    <property type="entry name" value="LptD_C"/>
</dbReference>
<feature type="region of interest" description="Disordered" evidence="2">
    <location>
        <begin position="29"/>
        <end position="48"/>
    </location>
</feature>
<protein>
    <recommendedName>
        <fullName evidence="1">LPS-assembly protein LptD</fullName>
    </recommendedName>
</protein>
<organism evidence="4 5">
    <name type="scientific">Sphingomonas qomolangmaensis</name>
    <dbReference type="NCBI Taxonomy" id="2918765"/>
    <lineage>
        <taxon>Bacteria</taxon>
        <taxon>Pseudomonadati</taxon>
        <taxon>Pseudomonadota</taxon>
        <taxon>Alphaproteobacteria</taxon>
        <taxon>Sphingomonadales</taxon>
        <taxon>Sphingomonadaceae</taxon>
        <taxon>Sphingomonas</taxon>
    </lineage>
</organism>
<feature type="signal peptide" evidence="1">
    <location>
        <begin position="1"/>
        <end position="24"/>
    </location>
</feature>
<evidence type="ECO:0000256" key="2">
    <source>
        <dbReference type="SAM" id="MobiDB-lite"/>
    </source>
</evidence>
<evidence type="ECO:0000313" key="5">
    <source>
        <dbReference type="Proteomes" id="UP001058533"/>
    </source>
</evidence>
<accession>A0ABY5LCI0</accession>
<dbReference type="HAMAP" id="MF_01411">
    <property type="entry name" value="LPS_assembly_LptD"/>
    <property type="match status" value="1"/>
</dbReference>
<keyword evidence="1" id="KW-0472">Membrane</keyword>
<dbReference type="RefSeq" id="WP_256507333.1">
    <property type="nucleotide sequence ID" value="NZ_CP101740.1"/>
</dbReference>
<evidence type="ECO:0000313" key="4">
    <source>
        <dbReference type="EMBL" id="UUL83494.1"/>
    </source>
</evidence>
<dbReference type="InterPro" id="IPR050218">
    <property type="entry name" value="LptD"/>
</dbReference>
<keyword evidence="5" id="KW-1185">Reference proteome</keyword>
<reference evidence="4" key="1">
    <citation type="submission" date="2022-07" db="EMBL/GenBank/DDBJ databases">
        <title>Sphingomonas sp. nov., a novel bacterium isolated from the north slope of the Mount Everest.</title>
        <authorList>
            <person name="Cui X."/>
            <person name="Liu Y."/>
        </authorList>
    </citation>
    <scope>NUCLEOTIDE SEQUENCE</scope>
    <source>
        <strain evidence="4">S5-59</strain>
    </source>
</reference>
<gene>
    <name evidence="1 4" type="primary">lptD</name>
    <name evidence="4" type="ORF">NMP03_04505</name>
</gene>
<comment type="function">
    <text evidence="1">Involved in the assembly of lipopolysaccharide (LPS) at the surface of the outer membrane.</text>
</comment>
<keyword evidence="1" id="KW-0998">Cell outer membrane</keyword>
<dbReference type="InterPro" id="IPR020889">
    <property type="entry name" value="LipoPS_assembly_LptD"/>
</dbReference>
<dbReference type="PANTHER" id="PTHR30189:SF1">
    <property type="entry name" value="LPS-ASSEMBLY PROTEIN LPTD"/>
    <property type="match status" value="1"/>
</dbReference>
<keyword evidence="1" id="KW-0732">Signal</keyword>
<name>A0ABY5LCI0_9SPHN</name>
<dbReference type="PANTHER" id="PTHR30189">
    <property type="entry name" value="LPS-ASSEMBLY PROTEIN"/>
    <property type="match status" value="1"/>
</dbReference>
<evidence type="ECO:0000259" key="3">
    <source>
        <dbReference type="Pfam" id="PF04453"/>
    </source>
</evidence>
<evidence type="ECO:0000256" key="1">
    <source>
        <dbReference type="HAMAP-Rule" id="MF_01411"/>
    </source>
</evidence>
<dbReference type="Proteomes" id="UP001058533">
    <property type="component" value="Chromosome"/>
</dbReference>
<dbReference type="Pfam" id="PF04453">
    <property type="entry name" value="LptD"/>
    <property type="match status" value="1"/>
</dbReference>
<feature type="chain" id="PRO_5044922394" description="LPS-assembly protein LptD" evidence="1">
    <location>
        <begin position="25"/>
        <end position="748"/>
    </location>
</feature>
<comment type="subcellular location">
    <subcellularLocation>
        <location evidence="1">Cell outer membrane</location>
    </subcellularLocation>
</comment>
<comment type="caution">
    <text evidence="1">Lacks conserved residue(s) required for the propagation of feature annotation.</text>
</comment>
<comment type="subunit">
    <text evidence="1">Component of the lipopolysaccharide transport and assembly complex.</text>
</comment>
<comment type="similarity">
    <text evidence="1">Belongs to the LptD family.</text>
</comment>